<dbReference type="InterPro" id="IPR026015">
    <property type="entry name" value="ATP_synth_OSCP/delta_N_sf"/>
</dbReference>
<comment type="caution">
    <text evidence="9">The sequence shown here is derived from an EMBL/GenBank/DDBJ whole genome shotgun (WGS) entry which is preliminary data.</text>
</comment>
<dbReference type="NCBIfam" id="NF004402">
    <property type="entry name" value="PRK05758.2-2"/>
    <property type="match status" value="1"/>
</dbReference>
<keyword evidence="8" id="KW-1003">Cell membrane</keyword>
<keyword evidence="5 8" id="KW-0472">Membrane</keyword>
<keyword evidence="2 8" id="KW-0813">Transport</keyword>
<dbReference type="AlphaFoldDB" id="A0A2S5KT92"/>
<accession>A0A2S5KT92</accession>
<evidence type="ECO:0000256" key="1">
    <source>
        <dbReference type="ARBA" id="ARBA00004370"/>
    </source>
</evidence>
<keyword evidence="4 8" id="KW-0406">Ion transport</keyword>
<keyword evidence="6 8" id="KW-0139">CF(1)</keyword>
<evidence type="ECO:0000256" key="3">
    <source>
        <dbReference type="ARBA" id="ARBA00022781"/>
    </source>
</evidence>
<dbReference type="OrthoDB" id="9816221at2"/>
<comment type="function">
    <text evidence="8">F(1)F(0) ATP synthase produces ATP from ADP in the presence of a proton or sodium gradient. F-type ATPases consist of two structural domains, F(1) containing the extramembraneous catalytic core and F(0) containing the membrane proton channel, linked together by a central stalk and a peripheral stalk. During catalysis, ATP synthesis in the catalytic domain of F(1) is coupled via a rotary mechanism of the central stalk subunits to proton translocation.</text>
</comment>
<dbReference type="GO" id="GO:0046933">
    <property type="term" value="F:proton-transporting ATP synthase activity, rotational mechanism"/>
    <property type="evidence" value="ECO:0007669"/>
    <property type="project" value="UniProtKB-UniRule"/>
</dbReference>
<evidence type="ECO:0000256" key="4">
    <source>
        <dbReference type="ARBA" id="ARBA00023065"/>
    </source>
</evidence>
<keyword evidence="7 8" id="KW-0066">ATP synthesis</keyword>
<dbReference type="GO" id="GO:0045259">
    <property type="term" value="C:proton-transporting ATP synthase complex"/>
    <property type="evidence" value="ECO:0007669"/>
    <property type="project" value="UniProtKB-KW"/>
</dbReference>
<keyword evidence="3 8" id="KW-0375">Hydrogen ion transport</keyword>
<dbReference type="HAMAP" id="MF_01416">
    <property type="entry name" value="ATP_synth_delta_bact"/>
    <property type="match status" value="1"/>
</dbReference>
<dbReference type="InterPro" id="IPR000711">
    <property type="entry name" value="ATPase_OSCP/dsu"/>
</dbReference>
<sequence length="178" mass="19192">MAELTTFARPYAKAAFQFALDKGELGQWSEMLALAAAVAEDSEFAKVLNNPALTAEQQAQAVIDVCAEKVTESGKAFFQTMAHNKRLVLIPEVSQLFEQFKAEQENATDVVVTSAFELSSAEQEQLAQALKAKLNRTITITTEVDKSLIGGLIIKAGDMVIDGSVRGKLAKLAEAIQS</sequence>
<dbReference type="GO" id="GO:0005886">
    <property type="term" value="C:plasma membrane"/>
    <property type="evidence" value="ECO:0007669"/>
    <property type="project" value="UniProtKB-SubCell"/>
</dbReference>
<proteinExistence type="inferred from homology"/>
<comment type="function">
    <text evidence="8">This protein is part of the stalk that links CF(0) to CF(1). It either transmits conformational changes from CF(0) to CF(1) or is implicated in proton conduction.</text>
</comment>
<evidence type="ECO:0000256" key="7">
    <source>
        <dbReference type="ARBA" id="ARBA00023310"/>
    </source>
</evidence>
<dbReference type="Pfam" id="PF00213">
    <property type="entry name" value="OSCP"/>
    <property type="match status" value="1"/>
</dbReference>
<protein>
    <recommendedName>
        <fullName evidence="8">ATP synthase subunit delta</fullName>
    </recommendedName>
    <alternativeName>
        <fullName evidence="8">ATP synthase F(1) sector subunit delta</fullName>
    </alternativeName>
    <alternativeName>
        <fullName evidence="8">F-type ATPase subunit delta</fullName>
        <shortName evidence="8">F-ATPase subunit delta</shortName>
    </alternativeName>
</protein>
<evidence type="ECO:0000313" key="9">
    <source>
        <dbReference type="EMBL" id="PPC77875.1"/>
    </source>
</evidence>
<dbReference type="SUPFAM" id="SSF47928">
    <property type="entry name" value="N-terminal domain of the delta subunit of the F1F0-ATP synthase"/>
    <property type="match status" value="1"/>
</dbReference>
<dbReference type="InterPro" id="IPR020781">
    <property type="entry name" value="ATPase_OSCP/d_CS"/>
</dbReference>
<dbReference type="PRINTS" id="PR00125">
    <property type="entry name" value="ATPASEDELTA"/>
</dbReference>
<dbReference type="PANTHER" id="PTHR11910">
    <property type="entry name" value="ATP SYNTHASE DELTA CHAIN"/>
    <property type="match status" value="1"/>
</dbReference>
<dbReference type="EMBL" id="PRLP01000024">
    <property type="protein sequence ID" value="PPC77875.1"/>
    <property type="molecule type" value="Genomic_DNA"/>
</dbReference>
<name>A0A2S5KT92_9PROT</name>
<dbReference type="NCBIfam" id="TIGR01145">
    <property type="entry name" value="ATP_synt_delta"/>
    <property type="match status" value="1"/>
</dbReference>
<reference evidence="9 10" key="1">
    <citation type="submission" date="2018-02" db="EMBL/GenBank/DDBJ databases">
        <title>novel marine gammaproteobacteria from coastal saline agro ecosystem.</title>
        <authorList>
            <person name="Krishnan R."/>
            <person name="Ramesh Kumar N."/>
        </authorList>
    </citation>
    <scope>NUCLEOTIDE SEQUENCE [LARGE SCALE GENOMIC DNA]</scope>
    <source>
        <strain evidence="9 10">228</strain>
    </source>
</reference>
<dbReference type="Gene3D" id="1.10.520.20">
    <property type="entry name" value="N-terminal domain of the delta subunit of the F1F0-ATP synthase"/>
    <property type="match status" value="1"/>
</dbReference>
<evidence type="ECO:0000256" key="8">
    <source>
        <dbReference type="HAMAP-Rule" id="MF_01416"/>
    </source>
</evidence>
<dbReference type="Proteomes" id="UP000238196">
    <property type="component" value="Unassembled WGS sequence"/>
</dbReference>
<evidence type="ECO:0000256" key="5">
    <source>
        <dbReference type="ARBA" id="ARBA00023136"/>
    </source>
</evidence>
<organism evidence="9 10">
    <name type="scientific">Proteobacteria bacterium 228</name>
    <dbReference type="NCBI Taxonomy" id="2083153"/>
    <lineage>
        <taxon>Bacteria</taxon>
        <taxon>Pseudomonadati</taxon>
        <taxon>Pseudomonadota</taxon>
    </lineage>
</organism>
<comment type="subcellular location">
    <subcellularLocation>
        <location evidence="8">Cell membrane</location>
        <topology evidence="8">Peripheral membrane protein</topology>
    </subcellularLocation>
    <subcellularLocation>
        <location evidence="1">Membrane</location>
    </subcellularLocation>
</comment>
<evidence type="ECO:0000256" key="2">
    <source>
        <dbReference type="ARBA" id="ARBA00022448"/>
    </source>
</evidence>
<evidence type="ECO:0000256" key="6">
    <source>
        <dbReference type="ARBA" id="ARBA00023196"/>
    </source>
</evidence>
<comment type="similarity">
    <text evidence="8">Belongs to the ATPase delta chain family.</text>
</comment>
<gene>
    <name evidence="8" type="primary">atpH</name>
    <name evidence="9" type="ORF">C4K68_08175</name>
</gene>
<dbReference type="PROSITE" id="PS00389">
    <property type="entry name" value="ATPASE_DELTA"/>
    <property type="match status" value="1"/>
</dbReference>
<evidence type="ECO:0000313" key="10">
    <source>
        <dbReference type="Proteomes" id="UP000238196"/>
    </source>
</evidence>